<dbReference type="InterPro" id="IPR035906">
    <property type="entry name" value="MetI-like_sf"/>
</dbReference>
<keyword evidence="6 7" id="KW-0472">Membrane</keyword>
<dbReference type="RefSeq" id="WP_177207472.1">
    <property type="nucleotide sequence ID" value="NZ_FOWF01000042.1"/>
</dbReference>
<feature type="transmembrane region" description="Helical" evidence="7">
    <location>
        <begin position="168"/>
        <end position="188"/>
    </location>
</feature>
<keyword evidence="3" id="KW-1003">Cell membrane</keyword>
<feature type="domain" description="ABC transmembrane type-1" evidence="8">
    <location>
        <begin position="20"/>
        <end position="214"/>
    </location>
</feature>
<dbReference type="Proteomes" id="UP000198817">
    <property type="component" value="Unassembled WGS sequence"/>
</dbReference>
<feature type="transmembrane region" description="Helical" evidence="7">
    <location>
        <begin position="195"/>
        <end position="214"/>
    </location>
</feature>
<proteinExistence type="inferred from homology"/>
<accession>A0A1I7IC04</accession>
<dbReference type="Gene3D" id="1.10.3720.10">
    <property type="entry name" value="MetI-like"/>
    <property type="match status" value="1"/>
</dbReference>
<sequence length="222" mass="23756">MVLKNYTLGQIFHMLILPSLAVTVKMVLISGLLASILGTLLGVALVVTAKDGLSPHPVINRVLDIIVNVIRSFPFIILLISIIPFTRLIAGTSIGWEAAIVPLTVACTPFMGRVIQNALQEVDPALIEAARSFGASKKQIVFRVMLVEAVPAIISGLCLGLINLIGCTAMAGTVGAGGLGATALTYGYQNFNDRIMYTICLVLVILVAIVQYTGDYLYRRLK</sequence>
<reference evidence="9 10" key="1">
    <citation type="submission" date="2016-10" db="EMBL/GenBank/DDBJ databases">
        <authorList>
            <person name="de Groot N.N."/>
        </authorList>
    </citation>
    <scope>NUCLEOTIDE SEQUENCE [LARGE SCALE GENOMIC DNA]</scope>
    <source>
        <strain evidence="9 10">KHGC13</strain>
    </source>
</reference>
<evidence type="ECO:0000256" key="6">
    <source>
        <dbReference type="ARBA" id="ARBA00023136"/>
    </source>
</evidence>
<comment type="similarity">
    <text evidence="7">Belongs to the binding-protein-dependent transport system permease family.</text>
</comment>
<keyword evidence="10" id="KW-1185">Reference proteome</keyword>
<name>A0A1I7IC04_9FIRM</name>
<dbReference type="GO" id="GO:0048473">
    <property type="term" value="P:D-methionine transmembrane transport"/>
    <property type="evidence" value="ECO:0007669"/>
    <property type="project" value="TreeGrafter"/>
</dbReference>
<dbReference type="PANTHER" id="PTHR30450:SF1">
    <property type="entry name" value="D-METHIONINE TRANSPORT SYSTEM PERMEASE PROTEIN METI-RELATED"/>
    <property type="match status" value="1"/>
</dbReference>
<comment type="subcellular location">
    <subcellularLocation>
        <location evidence="1 7">Cell membrane</location>
        <topology evidence="1 7">Multi-pass membrane protein</topology>
    </subcellularLocation>
</comment>
<evidence type="ECO:0000256" key="5">
    <source>
        <dbReference type="ARBA" id="ARBA00022989"/>
    </source>
</evidence>
<evidence type="ECO:0000256" key="2">
    <source>
        <dbReference type="ARBA" id="ARBA00022448"/>
    </source>
</evidence>
<dbReference type="InterPro" id="IPR051322">
    <property type="entry name" value="AA_ABC_Transporter_Permease"/>
</dbReference>
<evidence type="ECO:0000313" key="9">
    <source>
        <dbReference type="EMBL" id="SFU70330.1"/>
    </source>
</evidence>
<dbReference type="EMBL" id="FPBT01000038">
    <property type="protein sequence ID" value="SFU70330.1"/>
    <property type="molecule type" value="Genomic_DNA"/>
</dbReference>
<evidence type="ECO:0000313" key="10">
    <source>
        <dbReference type="Proteomes" id="UP000198817"/>
    </source>
</evidence>
<keyword evidence="4 7" id="KW-0812">Transmembrane</keyword>
<keyword evidence="5 7" id="KW-1133">Transmembrane helix</keyword>
<dbReference type="SUPFAM" id="SSF161098">
    <property type="entry name" value="MetI-like"/>
    <property type="match status" value="1"/>
</dbReference>
<dbReference type="AlphaFoldDB" id="A0A1I7IC04"/>
<dbReference type="STRING" id="155865.SAMN05216515_1423"/>
<protein>
    <submittedName>
        <fullName evidence="9">D-methionine transport system permease protein</fullName>
    </submittedName>
</protein>
<evidence type="ECO:0000256" key="1">
    <source>
        <dbReference type="ARBA" id="ARBA00004651"/>
    </source>
</evidence>
<feature type="transmembrane region" description="Helical" evidence="7">
    <location>
        <begin position="140"/>
        <end position="162"/>
    </location>
</feature>
<gene>
    <name evidence="9" type="ORF">SAMN05216508_13810</name>
</gene>
<evidence type="ECO:0000259" key="8">
    <source>
        <dbReference type="PROSITE" id="PS50928"/>
    </source>
</evidence>
<keyword evidence="2 7" id="KW-0813">Transport</keyword>
<dbReference type="InterPro" id="IPR000515">
    <property type="entry name" value="MetI-like"/>
</dbReference>
<feature type="transmembrane region" description="Helical" evidence="7">
    <location>
        <begin position="65"/>
        <end position="85"/>
    </location>
</feature>
<evidence type="ECO:0000256" key="3">
    <source>
        <dbReference type="ARBA" id="ARBA00022475"/>
    </source>
</evidence>
<dbReference type="PROSITE" id="PS50928">
    <property type="entry name" value="ABC_TM1"/>
    <property type="match status" value="1"/>
</dbReference>
<evidence type="ECO:0000256" key="7">
    <source>
        <dbReference type="RuleBase" id="RU363032"/>
    </source>
</evidence>
<organism evidence="9 10">
    <name type="scientific">Eubacterium pyruvativorans</name>
    <dbReference type="NCBI Taxonomy" id="155865"/>
    <lineage>
        <taxon>Bacteria</taxon>
        <taxon>Bacillati</taxon>
        <taxon>Bacillota</taxon>
        <taxon>Clostridia</taxon>
        <taxon>Eubacteriales</taxon>
        <taxon>Eubacteriaceae</taxon>
        <taxon>Eubacterium</taxon>
    </lineage>
</organism>
<dbReference type="PANTHER" id="PTHR30450">
    <property type="entry name" value="ABC TRANSPORTER PERMEASE"/>
    <property type="match status" value="1"/>
</dbReference>
<feature type="transmembrane region" description="Helical" evidence="7">
    <location>
        <begin position="12"/>
        <end position="45"/>
    </location>
</feature>
<dbReference type="CDD" id="cd06261">
    <property type="entry name" value="TM_PBP2"/>
    <property type="match status" value="1"/>
</dbReference>
<dbReference type="Pfam" id="PF00528">
    <property type="entry name" value="BPD_transp_1"/>
    <property type="match status" value="1"/>
</dbReference>
<evidence type="ECO:0000256" key="4">
    <source>
        <dbReference type="ARBA" id="ARBA00022692"/>
    </source>
</evidence>
<dbReference type="GO" id="GO:0005886">
    <property type="term" value="C:plasma membrane"/>
    <property type="evidence" value="ECO:0007669"/>
    <property type="project" value="UniProtKB-SubCell"/>
</dbReference>